<feature type="region of interest" description="Disordered" evidence="1">
    <location>
        <begin position="309"/>
        <end position="354"/>
    </location>
</feature>
<name>A0AAD1U4P2_EUPCR</name>
<gene>
    <name evidence="2" type="ORF">ECRASSUSDP1_LOCUS3257</name>
</gene>
<organism evidence="2 3">
    <name type="scientific">Euplotes crassus</name>
    <dbReference type="NCBI Taxonomy" id="5936"/>
    <lineage>
        <taxon>Eukaryota</taxon>
        <taxon>Sar</taxon>
        <taxon>Alveolata</taxon>
        <taxon>Ciliophora</taxon>
        <taxon>Intramacronucleata</taxon>
        <taxon>Spirotrichea</taxon>
        <taxon>Hypotrichia</taxon>
        <taxon>Euplotida</taxon>
        <taxon>Euplotidae</taxon>
        <taxon>Moneuplotes</taxon>
    </lineage>
</organism>
<proteinExistence type="predicted"/>
<feature type="compositionally biased region" description="Basic and acidic residues" evidence="1">
    <location>
        <begin position="345"/>
        <end position="354"/>
    </location>
</feature>
<evidence type="ECO:0000313" key="2">
    <source>
        <dbReference type="EMBL" id="CAI2361941.1"/>
    </source>
</evidence>
<protein>
    <submittedName>
        <fullName evidence="2">Uncharacterized protein</fullName>
    </submittedName>
</protein>
<keyword evidence="3" id="KW-1185">Reference proteome</keyword>
<dbReference type="Proteomes" id="UP001295684">
    <property type="component" value="Unassembled WGS sequence"/>
</dbReference>
<evidence type="ECO:0000256" key="1">
    <source>
        <dbReference type="SAM" id="MobiDB-lite"/>
    </source>
</evidence>
<feature type="compositionally biased region" description="Low complexity" evidence="1">
    <location>
        <begin position="212"/>
        <end position="222"/>
    </location>
</feature>
<sequence>MIASTSQCAKSGRGTPMFSRRGKSTIPKHGCFSTKDNREFGDFRQKKKKFSKEPIVTDDIDKKQKQIQEIEEVLKDMDEEREKRKQKEIEEQNQLTEKEKDRIKKINRIKNAKQWFKKSKQNPPAPNQYFKDIFRKVNTNHSSLFGKGPKRQTDPSMHGSFFVVDKRKSKLYILLKKQKSRKCIREARSYYRKSNTKGFRNKTNYVEESPEPKSNAYSSSKSKYISPSRINLSTSKSNYTLATFGDLTNPKQRNQCEKYYYDSMKSINESPSVSAEVQSITSGLKAQKKICQPPQKMRNIKLMEYGQNFSTGKHSNQRDLSPLSKFRASPSRSIKRPKTALFHSQKTDKSESKLSKLSMIKQISRDQANKLMPNRTDPHESRFKMKDIEKELSYKYRNNCNIYINFGSIPKNNSQEKLRRKDVERGKANEQKLYYDIDLEALKKPISVPNFEKYMPRDDRFLINKCLDTPCYDFSDEILYLNSNKIIPMDKQLSEEKVKRGRSEMVYSSLNNFQSKMKKLHGFLESSFK</sequence>
<feature type="region of interest" description="Disordered" evidence="1">
    <location>
        <begin position="201"/>
        <end position="222"/>
    </location>
</feature>
<evidence type="ECO:0000313" key="3">
    <source>
        <dbReference type="Proteomes" id="UP001295684"/>
    </source>
</evidence>
<dbReference type="EMBL" id="CAMPGE010003117">
    <property type="protein sequence ID" value="CAI2361941.1"/>
    <property type="molecule type" value="Genomic_DNA"/>
</dbReference>
<feature type="region of interest" description="Disordered" evidence="1">
    <location>
        <begin position="1"/>
        <end position="37"/>
    </location>
</feature>
<feature type="region of interest" description="Disordered" evidence="1">
    <location>
        <begin position="77"/>
        <end position="101"/>
    </location>
</feature>
<dbReference type="AlphaFoldDB" id="A0AAD1U4P2"/>
<comment type="caution">
    <text evidence="2">The sequence shown here is derived from an EMBL/GenBank/DDBJ whole genome shotgun (WGS) entry which is preliminary data.</text>
</comment>
<reference evidence="2" key="1">
    <citation type="submission" date="2023-07" db="EMBL/GenBank/DDBJ databases">
        <authorList>
            <consortium name="AG Swart"/>
            <person name="Singh M."/>
            <person name="Singh A."/>
            <person name="Seah K."/>
            <person name="Emmerich C."/>
        </authorList>
    </citation>
    <scope>NUCLEOTIDE SEQUENCE</scope>
    <source>
        <strain evidence="2">DP1</strain>
    </source>
</reference>
<accession>A0AAD1U4P2</accession>